<dbReference type="Gene3D" id="2.30.42.10">
    <property type="match status" value="1"/>
</dbReference>
<organism evidence="4 5">
    <name type="scientific">Gambusia affinis</name>
    <name type="common">Western mosquitofish</name>
    <name type="synonym">Heterandria affinis</name>
    <dbReference type="NCBI Taxonomy" id="33528"/>
    <lineage>
        <taxon>Eukaryota</taxon>
        <taxon>Metazoa</taxon>
        <taxon>Chordata</taxon>
        <taxon>Craniata</taxon>
        <taxon>Vertebrata</taxon>
        <taxon>Euteleostomi</taxon>
        <taxon>Actinopterygii</taxon>
        <taxon>Neopterygii</taxon>
        <taxon>Teleostei</taxon>
        <taxon>Neoteleostei</taxon>
        <taxon>Acanthomorphata</taxon>
        <taxon>Ovalentaria</taxon>
        <taxon>Atherinomorphae</taxon>
        <taxon>Cyprinodontiformes</taxon>
        <taxon>Poeciliidae</taxon>
        <taxon>Poeciliinae</taxon>
        <taxon>Gambusia</taxon>
    </lineage>
</organism>
<dbReference type="InterPro" id="IPR015915">
    <property type="entry name" value="Kelch-typ_b-propeller"/>
</dbReference>
<evidence type="ECO:0000313" key="5">
    <source>
        <dbReference type="Proteomes" id="UP000250572"/>
    </source>
</evidence>
<reference evidence="4 5" key="1">
    <citation type="journal article" date="2018" name="G3 (Bethesda)">
        <title>A High-Quality Reference Genome for the Invasive Mosquitofish Gambusia affinis Using a Chicago Library.</title>
        <authorList>
            <person name="Hoffberg S.L."/>
            <person name="Troendle N.J."/>
            <person name="Glenn T.C."/>
            <person name="Mahmud O."/>
            <person name="Louha S."/>
            <person name="Chalopin D."/>
            <person name="Bennetzen J.L."/>
            <person name="Mauricio R."/>
        </authorList>
    </citation>
    <scope>NUCLEOTIDE SEQUENCE [LARGE SCALE GENOMIC DNA]</scope>
    <source>
        <strain evidence="4">NE01/NJP1002.9</strain>
        <tissue evidence="4">Muscle</tissue>
    </source>
</reference>
<dbReference type="EMBL" id="NHOQ01002534">
    <property type="protein sequence ID" value="PWA15974.1"/>
    <property type="molecule type" value="Genomic_DNA"/>
</dbReference>
<dbReference type="PROSITE" id="PS50106">
    <property type="entry name" value="PDZ"/>
    <property type="match status" value="1"/>
</dbReference>
<dbReference type="PANTHER" id="PTHR46093">
    <property type="entry name" value="ACYL-COA-BINDING DOMAIN-CONTAINING PROTEIN 5"/>
    <property type="match status" value="1"/>
</dbReference>
<dbReference type="Pfam" id="PF24681">
    <property type="entry name" value="Kelch_KLHDC2_KLHL20_DRC7"/>
    <property type="match status" value="1"/>
</dbReference>
<accession>A0A315UWJ3</accession>
<dbReference type="InterPro" id="IPR036034">
    <property type="entry name" value="PDZ_sf"/>
</dbReference>
<name>A0A315UWJ3_GAMAF</name>
<sequence>MSTCPKSWECFLHSFELLHDGQEMFAAFLDAALLLLQPLLVLQNLLLRKRPADLLTDQKPNKNTDFREPREKRDRPLISEESVNRFIPSCRAMKPQRCGRAAVTAVLLKSWGAVRCLGTHNLLSFLESQFGATASRGRQAVHAAFMIRIVKTKPNYKCNQLQRIPHSQPALCSTPSSLPSERLVLYKPQPPAEGRGAAVKSEVKMALASGHWLEKEIRGEPPSPRHGHAVAVAGSVAFLFGGASSISPEVSPVYFSDFYMLTVTPDEVTWEEIPQSGEIPSAREGHTLCVIRGKLYLFGGSSSPEASECLPGIYSFDVVSLAWECLSASGVAPRVLRYGSAAAGDNIYVYGGCLGGEPTDDLLVFNTVSVTWTPVKTSGSLPPALWGQSFTQAGDQLFMFGGYGAGGTFCKDLYALNTVVVGAAPPQARRGTAGSDLVTMAAAIFTAFIIIVTVEEGGKADSVERPLLVGDEIIIINDVELSGYRQEAIALIKGSFKTLKLTVRSDGVMSNGSEPDRIGSDPSHYFCRHSLQKLWLHDRITGSLNISRQIGQQRSSSDLEAILSQSEAEITADRTSNQEPDRFPLDKQVIKAASSDQRMAVSLMIDDVSSRFSSVATFGSCFIHSNTILHKHTQYQNLSRLHINHRLLFRKVTGSIAMVRRNLTASLIVRITSTAD</sequence>
<dbReference type="PANTHER" id="PTHR46093:SF18">
    <property type="entry name" value="FIBRONECTIN TYPE-III DOMAIN-CONTAINING PROTEIN"/>
    <property type="match status" value="1"/>
</dbReference>
<dbReference type="STRING" id="33528.ENSGAFP00000010055"/>
<dbReference type="AlphaFoldDB" id="A0A315UWJ3"/>
<evidence type="ECO:0000313" key="4">
    <source>
        <dbReference type="EMBL" id="PWA15974.1"/>
    </source>
</evidence>
<dbReference type="SUPFAM" id="SSF117281">
    <property type="entry name" value="Kelch motif"/>
    <property type="match status" value="1"/>
</dbReference>
<dbReference type="SUPFAM" id="SSF50156">
    <property type="entry name" value="PDZ domain-like"/>
    <property type="match status" value="1"/>
</dbReference>
<gene>
    <name evidence="4" type="ORF">CCH79_00017744</name>
</gene>
<protein>
    <recommendedName>
        <fullName evidence="3">PDZ domain-containing protein</fullName>
    </recommendedName>
</protein>
<keyword evidence="5" id="KW-1185">Reference proteome</keyword>
<comment type="caution">
    <text evidence="4">The sequence shown here is derived from an EMBL/GenBank/DDBJ whole genome shotgun (WGS) entry which is preliminary data.</text>
</comment>
<dbReference type="InterPro" id="IPR001478">
    <property type="entry name" value="PDZ"/>
</dbReference>
<dbReference type="Proteomes" id="UP000250572">
    <property type="component" value="Unassembled WGS sequence"/>
</dbReference>
<keyword evidence="2" id="KW-0677">Repeat</keyword>
<evidence type="ECO:0000259" key="3">
    <source>
        <dbReference type="PROSITE" id="PS50106"/>
    </source>
</evidence>
<feature type="domain" description="PDZ" evidence="3">
    <location>
        <begin position="449"/>
        <end position="507"/>
    </location>
</feature>
<dbReference type="Gene3D" id="2.120.10.80">
    <property type="entry name" value="Kelch-type beta propeller"/>
    <property type="match status" value="1"/>
</dbReference>
<dbReference type="SMART" id="SM00228">
    <property type="entry name" value="PDZ"/>
    <property type="match status" value="1"/>
</dbReference>
<evidence type="ECO:0000256" key="1">
    <source>
        <dbReference type="ARBA" id="ARBA00022441"/>
    </source>
</evidence>
<evidence type="ECO:0000256" key="2">
    <source>
        <dbReference type="ARBA" id="ARBA00022737"/>
    </source>
</evidence>
<keyword evidence="1" id="KW-0880">Kelch repeat</keyword>
<proteinExistence type="predicted"/>